<dbReference type="PROSITE" id="PS00893">
    <property type="entry name" value="NUDIX_BOX"/>
    <property type="match status" value="1"/>
</dbReference>
<evidence type="ECO:0000256" key="1">
    <source>
        <dbReference type="ARBA" id="ARBA00022801"/>
    </source>
</evidence>
<dbReference type="PANTHER" id="PTHR43736:SF2">
    <property type="entry name" value="MUTT_NUDIX FAMILY PROTEIN"/>
    <property type="match status" value="1"/>
</dbReference>
<dbReference type="PANTHER" id="PTHR43736">
    <property type="entry name" value="ADP-RIBOSE PYROPHOSPHATASE"/>
    <property type="match status" value="1"/>
</dbReference>
<dbReference type="Proteomes" id="UP001597169">
    <property type="component" value="Unassembled WGS sequence"/>
</dbReference>
<reference evidence="4" key="1">
    <citation type="journal article" date="2019" name="Int. J. Syst. Evol. Microbiol.">
        <title>The Global Catalogue of Microorganisms (GCM) 10K type strain sequencing project: providing services to taxonomists for standard genome sequencing and annotation.</title>
        <authorList>
            <consortium name="The Broad Institute Genomics Platform"/>
            <consortium name="The Broad Institute Genome Sequencing Center for Infectious Disease"/>
            <person name="Wu L."/>
            <person name="Ma J."/>
        </authorList>
    </citation>
    <scope>NUCLEOTIDE SEQUENCE [LARGE SCALE GENOMIC DNA]</scope>
    <source>
        <strain evidence="4">CCUG 53519</strain>
    </source>
</reference>
<evidence type="ECO:0000313" key="3">
    <source>
        <dbReference type="EMBL" id="MFD1127740.1"/>
    </source>
</evidence>
<keyword evidence="1 3" id="KW-0378">Hydrolase</keyword>
<organism evidence="3 4">
    <name type="scientific">Paenibacillus provencensis</name>
    <dbReference type="NCBI Taxonomy" id="441151"/>
    <lineage>
        <taxon>Bacteria</taxon>
        <taxon>Bacillati</taxon>
        <taxon>Bacillota</taxon>
        <taxon>Bacilli</taxon>
        <taxon>Bacillales</taxon>
        <taxon>Paenibacillaceae</taxon>
        <taxon>Paenibacillus</taxon>
    </lineage>
</organism>
<dbReference type="PROSITE" id="PS51462">
    <property type="entry name" value="NUDIX"/>
    <property type="match status" value="1"/>
</dbReference>
<feature type="domain" description="Nudix hydrolase" evidence="2">
    <location>
        <begin position="11"/>
        <end position="146"/>
    </location>
</feature>
<dbReference type="InterPro" id="IPR020084">
    <property type="entry name" value="NUDIX_hydrolase_CS"/>
</dbReference>
<dbReference type="RefSeq" id="WP_251581524.1">
    <property type="nucleotide sequence ID" value="NZ_JBHTKX010000001.1"/>
</dbReference>
<dbReference type="Pfam" id="PF00293">
    <property type="entry name" value="NUDIX"/>
    <property type="match status" value="1"/>
</dbReference>
<proteinExistence type="predicted"/>
<protein>
    <submittedName>
        <fullName evidence="3">NUDIX hydrolase</fullName>
    </submittedName>
</protein>
<dbReference type="CDD" id="cd04688">
    <property type="entry name" value="NUDIX_Hydrolase"/>
    <property type="match status" value="1"/>
</dbReference>
<dbReference type="InterPro" id="IPR000086">
    <property type="entry name" value="NUDIX_hydrolase_dom"/>
</dbReference>
<evidence type="ECO:0000259" key="2">
    <source>
        <dbReference type="PROSITE" id="PS51462"/>
    </source>
</evidence>
<gene>
    <name evidence="3" type="ORF">ACFQ3J_06070</name>
</gene>
<dbReference type="GO" id="GO:0016787">
    <property type="term" value="F:hydrolase activity"/>
    <property type="evidence" value="ECO:0007669"/>
    <property type="project" value="UniProtKB-KW"/>
</dbReference>
<sequence length="155" mass="17736">MNLIEEVNALYPRANALGIVIRNKQILVEEQSGSHSKGTGTYYRPIGGTIELGEYSQDTLVREFYEEIGVEIEVKQYLKCVVNIFSIDGNIGHEITQVYAVQFVDPNLYEVEQFQVTEQDKITITKWIPVSEFEHGKRVLYPNGLTELLTDDMFN</sequence>
<dbReference type="Gene3D" id="3.90.79.10">
    <property type="entry name" value="Nucleoside Triphosphate Pyrophosphohydrolase"/>
    <property type="match status" value="1"/>
</dbReference>
<dbReference type="InterPro" id="IPR015797">
    <property type="entry name" value="NUDIX_hydrolase-like_dom_sf"/>
</dbReference>
<name>A0ABW3Q0M5_9BACL</name>
<keyword evidence="4" id="KW-1185">Reference proteome</keyword>
<evidence type="ECO:0000313" key="4">
    <source>
        <dbReference type="Proteomes" id="UP001597169"/>
    </source>
</evidence>
<dbReference type="SUPFAM" id="SSF55811">
    <property type="entry name" value="Nudix"/>
    <property type="match status" value="1"/>
</dbReference>
<dbReference type="EMBL" id="JBHTKX010000001">
    <property type="protein sequence ID" value="MFD1127740.1"/>
    <property type="molecule type" value="Genomic_DNA"/>
</dbReference>
<comment type="caution">
    <text evidence="3">The sequence shown here is derived from an EMBL/GenBank/DDBJ whole genome shotgun (WGS) entry which is preliminary data.</text>
</comment>
<accession>A0ABW3Q0M5</accession>